<gene>
    <name evidence="2" type="ORF">COR51_22565</name>
</gene>
<dbReference type="SUPFAM" id="SSF47413">
    <property type="entry name" value="lambda repressor-like DNA-binding domains"/>
    <property type="match status" value="1"/>
</dbReference>
<dbReference type="PROSITE" id="PS50943">
    <property type="entry name" value="HTH_CROC1"/>
    <property type="match status" value="1"/>
</dbReference>
<dbReference type="Gene3D" id="1.10.260.40">
    <property type="entry name" value="lambda repressor-like DNA-binding domains"/>
    <property type="match status" value="1"/>
</dbReference>
<keyword evidence="3" id="KW-1185">Reference proteome</keyword>
<proteinExistence type="predicted"/>
<name>A0ABX5D6V7_9VIBR</name>
<evidence type="ECO:0000313" key="3">
    <source>
        <dbReference type="Proteomes" id="UP000238163"/>
    </source>
</evidence>
<dbReference type="InterPro" id="IPR010982">
    <property type="entry name" value="Lambda_DNA-bd_dom_sf"/>
</dbReference>
<feature type="domain" description="HTH cro/C1-type" evidence="1">
    <location>
        <begin position="29"/>
        <end position="69"/>
    </location>
</feature>
<organism evidence="2 3">
    <name type="scientific">Vibrio mediterranei</name>
    <dbReference type="NCBI Taxonomy" id="689"/>
    <lineage>
        <taxon>Bacteria</taxon>
        <taxon>Pseudomonadati</taxon>
        <taxon>Pseudomonadota</taxon>
        <taxon>Gammaproteobacteria</taxon>
        <taxon>Vibrionales</taxon>
        <taxon>Vibrionaceae</taxon>
        <taxon>Vibrio</taxon>
    </lineage>
</organism>
<protein>
    <recommendedName>
        <fullName evidence="1">HTH cro/C1-type domain-containing protein</fullName>
    </recommendedName>
</protein>
<dbReference type="EMBL" id="NWTN01000022">
    <property type="protein sequence ID" value="PRQ65410.1"/>
    <property type="molecule type" value="Genomic_DNA"/>
</dbReference>
<dbReference type="InterPro" id="IPR001387">
    <property type="entry name" value="Cro/C1-type_HTH"/>
</dbReference>
<reference evidence="2 3" key="1">
    <citation type="submission" date="2017-09" db="EMBL/GenBank/DDBJ databases">
        <authorList>
            <person name="Girard L."/>
            <person name="Lami R."/>
            <person name="Suzuki M."/>
            <person name="Baudart J."/>
        </authorList>
    </citation>
    <scope>NUCLEOTIDE SEQUENCE [LARGE SCALE GENOMIC DNA]</scope>
    <source>
        <strain evidence="2 3">17LN0615E</strain>
    </source>
</reference>
<evidence type="ECO:0000259" key="1">
    <source>
        <dbReference type="PROSITE" id="PS50943"/>
    </source>
</evidence>
<dbReference type="CDD" id="cd00093">
    <property type="entry name" value="HTH_XRE"/>
    <property type="match status" value="1"/>
</dbReference>
<dbReference type="Pfam" id="PF01381">
    <property type="entry name" value="HTH_3"/>
    <property type="match status" value="1"/>
</dbReference>
<accession>A0ABX5D6V7</accession>
<dbReference type="SMART" id="SM00530">
    <property type="entry name" value="HTH_XRE"/>
    <property type="match status" value="1"/>
</dbReference>
<dbReference type="RefSeq" id="WP_096444211.1">
    <property type="nucleotide sequence ID" value="NZ_NWTN01000022.1"/>
</dbReference>
<comment type="caution">
    <text evidence="2">The sequence shown here is derived from an EMBL/GenBank/DDBJ whole genome shotgun (WGS) entry which is preliminary data.</text>
</comment>
<sequence>MAHPPPDFNLAAYCDRLTMVIRSVPNQRLSELTGISRNTLTRYERQESSPDIRRLLSIATHTGYSVHWILFGDASLGTPS</sequence>
<dbReference type="Proteomes" id="UP000238163">
    <property type="component" value="Unassembled WGS sequence"/>
</dbReference>
<reference evidence="2 3" key="2">
    <citation type="submission" date="2018-03" db="EMBL/GenBank/DDBJ databases">
        <title>Genetic Diversity and Phenotypic Plasticity of AHL Mediated Quorum Sensing in Environmental Strains of Vibrio mediterranei.</title>
        <authorList>
            <person name="Lantoine F."/>
            <person name="Vouve F."/>
        </authorList>
    </citation>
    <scope>NUCLEOTIDE SEQUENCE [LARGE SCALE GENOMIC DNA]</scope>
    <source>
        <strain evidence="2 3">17LN0615E</strain>
    </source>
</reference>
<evidence type="ECO:0000313" key="2">
    <source>
        <dbReference type="EMBL" id="PRQ65410.1"/>
    </source>
</evidence>